<protein>
    <recommendedName>
        <fullName evidence="3">Cytochrome c domain-containing protein</fullName>
    </recommendedName>
</protein>
<dbReference type="RefSeq" id="WP_218315919.1">
    <property type="nucleotide sequence ID" value="NZ_JAGSPB010000001.1"/>
</dbReference>
<accession>A0ABS6SKC4</accession>
<name>A0ABS6SKC4_9SPHN</name>
<evidence type="ECO:0000313" key="1">
    <source>
        <dbReference type="EMBL" id="MBV7265465.1"/>
    </source>
</evidence>
<evidence type="ECO:0008006" key="3">
    <source>
        <dbReference type="Google" id="ProtNLM"/>
    </source>
</evidence>
<comment type="caution">
    <text evidence="1">The sequence shown here is derived from an EMBL/GenBank/DDBJ whole genome shotgun (WGS) entry which is preliminary data.</text>
</comment>
<sequence>MRSHRSIGLAAFGSVVTLGFAATIIANRAADARRSELAGKQSLCETCHDPIEYVSWGEGPTVLVIHGAGGGFDPGRLLVEQRLLQERNAVGRSADLVLFDDNPLENFATVSDLLEAAQ</sequence>
<gene>
    <name evidence="1" type="ORF">KCG45_04685</name>
</gene>
<dbReference type="Proteomes" id="UP000699975">
    <property type="component" value="Unassembled WGS sequence"/>
</dbReference>
<proteinExistence type="predicted"/>
<keyword evidence="2" id="KW-1185">Reference proteome</keyword>
<evidence type="ECO:0000313" key="2">
    <source>
        <dbReference type="Proteomes" id="UP000699975"/>
    </source>
</evidence>
<reference evidence="1 2" key="1">
    <citation type="submission" date="2021-04" db="EMBL/GenBank/DDBJ databases">
        <authorList>
            <person name="Pira H."/>
            <person name="Risdian C."/>
            <person name="Wink J."/>
        </authorList>
    </citation>
    <scope>NUCLEOTIDE SEQUENCE [LARGE SCALE GENOMIC DNA]</scope>
    <source>
        <strain evidence="1 2">WH131</strain>
    </source>
</reference>
<organism evidence="1 2">
    <name type="scientific">Erythrobacter ani</name>
    <dbReference type="NCBI Taxonomy" id="2827235"/>
    <lineage>
        <taxon>Bacteria</taxon>
        <taxon>Pseudomonadati</taxon>
        <taxon>Pseudomonadota</taxon>
        <taxon>Alphaproteobacteria</taxon>
        <taxon>Sphingomonadales</taxon>
        <taxon>Erythrobacteraceae</taxon>
        <taxon>Erythrobacter/Porphyrobacter group</taxon>
        <taxon>Erythrobacter</taxon>
    </lineage>
</organism>
<dbReference type="EMBL" id="JAGSPB010000001">
    <property type="protein sequence ID" value="MBV7265465.1"/>
    <property type="molecule type" value="Genomic_DNA"/>
</dbReference>